<dbReference type="STRING" id="1137280.D777_03361"/>
<comment type="caution">
    <text evidence="1">The sequence shown here is derived from an EMBL/GenBank/DDBJ whole genome shotgun (WGS) entry which is preliminary data.</text>
</comment>
<reference evidence="1 2" key="1">
    <citation type="submission" date="2012-12" db="EMBL/GenBank/DDBJ databases">
        <title>Genome assembly of Marinobacter sp. AK21.</title>
        <authorList>
            <person name="Khatri I."/>
            <person name="Kumar R."/>
            <person name="Vaidya B."/>
            <person name="Subramanian S."/>
            <person name="Pinnaka A."/>
        </authorList>
    </citation>
    <scope>NUCLEOTIDE SEQUENCE [LARGE SCALE GENOMIC DNA]</scope>
    <source>
        <strain evidence="1 2">AK21</strain>
    </source>
</reference>
<accession>A0A072NAV8</accession>
<dbReference type="PATRIC" id="fig|1137280.3.peg.3179"/>
<sequence>MLERQLCEFKYLIVIADELRFDSLFVTGADRRHHEREKEQASGKYHQEE</sequence>
<name>A0A072NAV8_9GAMM</name>
<gene>
    <name evidence="1" type="ORF">D777_03361</name>
</gene>
<protein>
    <submittedName>
        <fullName evidence="1">Uncharacterized protein</fullName>
    </submittedName>
</protein>
<dbReference type="AlphaFoldDB" id="A0A072NAV8"/>
<dbReference type="EMBL" id="ANIE01000009">
    <property type="protein sequence ID" value="KEF30185.1"/>
    <property type="molecule type" value="Genomic_DNA"/>
</dbReference>
<organism evidence="1 2">
    <name type="scientific">Marinobacter nitratireducens</name>
    <dbReference type="NCBI Taxonomy" id="1137280"/>
    <lineage>
        <taxon>Bacteria</taxon>
        <taxon>Pseudomonadati</taxon>
        <taxon>Pseudomonadota</taxon>
        <taxon>Gammaproteobacteria</taxon>
        <taxon>Pseudomonadales</taxon>
        <taxon>Marinobacteraceae</taxon>
        <taxon>Marinobacter</taxon>
    </lineage>
</organism>
<dbReference type="Proteomes" id="UP000035057">
    <property type="component" value="Unassembled WGS sequence"/>
</dbReference>
<keyword evidence="2" id="KW-1185">Reference proteome</keyword>
<evidence type="ECO:0000313" key="2">
    <source>
        <dbReference type="Proteomes" id="UP000035057"/>
    </source>
</evidence>
<evidence type="ECO:0000313" key="1">
    <source>
        <dbReference type="EMBL" id="KEF30185.1"/>
    </source>
</evidence>
<proteinExistence type="predicted"/>